<reference evidence="1" key="1">
    <citation type="journal article" date="2025" name="Int. J. Syst. Evol. Microbiol.">
        <title>Inconstantimicrobium mannanitabidum sp. nov., a novel member of the family Clostridiaceae isolated from anoxic soil under the treatment of reductive soil disinfestation.</title>
        <authorList>
            <person name="Ueki A."/>
            <person name="Tonouchi A."/>
            <person name="Honma S."/>
            <person name="Kaku N."/>
            <person name="Ueki K."/>
        </authorList>
    </citation>
    <scope>NUCLEOTIDE SEQUENCE</scope>
    <source>
        <strain evidence="1">TW13</strain>
    </source>
</reference>
<proteinExistence type="predicted"/>
<dbReference type="Proteomes" id="UP001058074">
    <property type="component" value="Unassembled WGS sequence"/>
</dbReference>
<accession>A0ACB5R7I5</accession>
<keyword evidence="2" id="KW-1185">Reference proteome</keyword>
<name>A0ACB5R7I5_9CLOT</name>
<comment type="caution">
    <text evidence="1">The sequence shown here is derived from an EMBL/GenBank/DDBJ whole genome shotgun (WGS) entry which is preliminary data.</text>
</comment>
<dbReference type="EMBL" id="BROD01000001">
    <property type="protein sequence ID" value="GKX65148.1"/>
    <property type="molecule type" value="Genomic_DNA"/>
</dbReference>
<evidence type="ECO:0000313" key="1">
    <source>
        <dbReference type="EMBL" id="GKX65148.1"/>
    </source>
</evidence>
<organism evidence="1 2">
    <name type="scientific">Inconstantimicrobium mannanitabidum</name>
    <dbReference type="NCBI Taxonomy" id="1604901"/>
    <lineage>
        <taxon>Bacteria</taxon>
        <taxon>Bacillati</taxon>
        <taxon>Bacillota</taxon>
        <taxon>Clostridia</taxon>
        <taxon>Eubacteriales</taxon>
        <taxon>Clostridiaceae</taxon>
        <taxon>Inconstantimicrobium</taxon>
    </lineage>
</organism>
<evidence type="ECO:0000313" key="2">
    <source>
        <dbReference type="Proteomes" id="UP001058074"/>
    </source>
</evidence>
<gene>
    <name evidence="1" type="primary">metQ2</name>
    <name evidence="1" type="ORF">rsdtw13_04060</name>
</gene>
<sequence>MKKRRILAIAIAGVLALGMVACGKKDDAKTIKIGVSPSPHKAIVMAAKPLLEKKGYKVEIIEFQDYVKPNIALNDKELDANFFQHIPYLNDMVKKENLKIEATVKVHIEPMALYSKKIKNINDLKDGSTIAIPSDSTNGARALKVLEHGGLIKVKSGDLVTAKDITENKKNLKFKEIEAAQIPRSLDDVDAAIINGNYALDAGFNPVKDGLLLEESSSPYANVVAVRTADKDTQKIKDLDAALNSPEVKKYIESQNGKIIPAF</sequence>
<keyword evidence="1" id="KW-0449">Lipoprotein</keyword>
<protein>
    <submittedName>
        <fullName evidence="1">Lipoprotein</fullName>
    </submittedName>
</protein>